<feature type="compositionally biased region" description="Basic and acidic residues" evidence="15">
    <location>
        <begin position="216"/>
        <end position="226"/>
    </location>
</feature>
<dbReference type="GO" id="GO:0008955">
    <property type="term" value="F:peptidoglycan glycosyltransferase activity"/>
    <property type="evidence" value="ECO:0007669"/>
    <property type="project" value="UniProtKB-EC"/>
</dbReference>
<dbReference type="GO" id="GO:0008658">
    <property type="term" value="F:penicillin binding"/>
    <property type="evidence" value="ECO:0007669"/>
    <property type="project" value="InterPro"/>
</dbReference>
<dbReference type="RefSeq" id="WP_220203962.1">
    <property type="nucleotide sequence ID" value="NZ_BNJK01000001.1"/>
</dbReference>
<evidence type="ECO:0000256" key="11">
    <source>
        <dbReference type="ARBA" id="ARBA00023268"/>
    </source>
</evidence>
<feature type="compositionally biased region" description="Basic and acidic residues" evidence="15">
    <location>
        <begin position="1"/>
        <end position="18"/>
    </location>
</feature>
<evidence type="ECO:0000313" key="19">
    <source>
        <dbReference type="EMBL" id="GHO93165.1"/>
    </source>
</evidence>
<feature type="compositionally biased region" description="Basic and acidic residues" evidence="15">
    <location>
        <begin position="83"/>
        <end position="94"/>
    </location>
</feature>
<dbReference type="InterPro" id="IPR001264">
    <property type="entry name" value="Glyco_trans_51"/>
</dbReference>
<feature type="compositionally biased region" description="Basic and acidic residues" evidence="15">
    <location>
        <begin position="43"/>
        <end position="58"/>
    </location>
</feature>
<keyword evidence="3" id="KW-0121">Carboxypeptidase</keyword>
<evidence type="ECO:0000256" key="5">
    <source>
        <dbReference type="ARBA" id="ARBA00022676"/>
    </source>
</evidence>
<evidence type="ECO:0000256" key="4">
    <source>
        <dbReference type="ARBA" id="ARBA00022670"/>
    </source>
</evidence>
<keyword evidence="16" id="KW-1133">Transmembrane helix</keyword>
<feature type="domain" description="Glycosyl transferase family 51" evidence="18">
    <location>
        <begin position="516"/>
        <end position="695"/>
    </location>
</feature>
<feature type="transmembrane region" description="Helical" evidence="16">
    <location>
        <begin position="448"/>
        <end position="478"/>
    </location>
</feature>
<feature type="region of interest" description="Disordered" evidence="15">
    <location>
        <begin position="378"/>
        <end position="398"/>
    </location>
</feature>
<dbReference type="Pfam" id="PF00912">
    <property type="entry name" value="Transgly"/>
    <property type="match status" value="1"/>
</dbReference>
<evidence type="ECO:0000256" key="8">
    <source>
        <dbReference type="ARBA" id="ARBA00022960"/>
    </source>
</evidence>
<dbReference type="Gene3D" id="1.10.3810.10">
    <property type="entry name" value="Biosynthetic peptidoglycan transglycosylase-like"/>
    <property type="match status" value="1"/>
</dbReference>
<evidence type="ECO:0000256" key="13">
    <source>
        <dbReference type="ARBA" id="ARBA00034000"/>
    </source>
</evidence>
<evidence type="ECO:0000256" key="1">
    <source>
        <dbReference type="ARBA" id="ARBA00004236"/>
    </source>
</evidence>
<keyword evidence="16" id="KW-0812">Transmembrane</keyword>
<comment type="subcellular location">
    <subcellularLocation>
        <location evidence="1">Cell membrane</location>
    </subcellularLocation>
</comment>
<dbReference type="PANTHER" id="PTHR32282:SF11">
    <property type="entry name" value="PENICILLIN-BINDING PROTEIN 1B"/>
    <property type="match status" value="1"/>
</dbReference>
<keyword evidence="10 16" id="KW-0472">Membrane</keyword>
<evidence type="ECO:0008006" key="21">
    <source>
        <dbReference type="Google" id="ProtNLM"/>
    </source>
</evidence>
<keyword evidence="8" id="KW-0133">Cell shape</keyword>
<dbReference type="Pfam" id="PF00905">
    <property type="entry name" value="Transpeptidase"/>
    <property type="match status" value="1"/>
</dbReference>
<gene>
    <name evidence="19" type="ORF">KSF_032130</name>
</gene>
<evidence type="ECO:0000256" key="12">
    <source>
        <dbReference type="ARBA" id="ARBA00023316"/>
    </source>
</evidence>
<dbReference type="GO" id="GO:0071555">
    <property type="term" value="P:cell wall organization"/>
    <property type="evidence" value="ECO:0007669"/>
    <property type="project" value="UniProtKB-KW"/>
</dbReference>
<comment type="catalytic activity">
    <reaction evidence="13">
        <text>Preferential cleavage: (Ac)2-L-Lys-D-Ala-|-D-Ala. Also transpeptidation of peptidyl-alanyl moieties that are N-acyl substituents of D-alanine.</text>
        <dbReference type="EC" id="3.4.16.4"/>
    </reaction>
</comment>
<evidence type="ECO:0000256" key="10">
    <source>
        <dbReference type="ARBA" id="ARBA00023136"/>
    </source>
</evidence>
<dbReference type="GO" id="GO:0005886">
    <property type="term" value="C:plasma membrane"/>
    <property type="evidence" value="ECO:0007669"/>
    <property type="project" value="UniProtKB-SubCell"/>
</dbReference>
<evidence type="ECO:0000259" key="18">
    <source>
        <dbReference type="Pfam" id="PF00912"/>
    </source>
</evidence>
<reference evidence="19" key="1">
    <citation type="submission" date="2020-10" db="EMBL/GenBank/DDBJ databases">
        <title>Taxonomic study of unclassified bacteria belonging to the class Ktedonobacteria.</title>
        <authorList>
            <person name="Yabe S."/>
            <person name="Wang C.M."/>
            <person name="Zheng Y."/>
            <person name="Sakai Y."/>
            <person name="Cavaletti L."/>
            <person name="Monciardini P."/>
            <person name="Donadio S."/>
        </authorList>
    </citation>
    <scope>NUCLEOTIDE SEQUENCE</scope>
    <source>
        <strain evidence="19">ID150040</strain>
    </source>
</reference>
<feature type="compositionally biased region" description="Basic and acidic residues" evidence="15">
    <location>
        <begin position="343"/>
        <end position="355"/>
    </location>
</feature>
<name>A0A8J3IM58_9CHLR</name>
<feature type="compositionally biased region" description="Basic and acidic residues" evidence="15">
    <location>
        <begin position="174"/>
        <end position="189"/>
    </location>
</feature>
<dbReference type="Gene3D" id="3.40.710.10">
    <property type="entry name" value="DD-peptidase/beta-lactamase superfamily"/>
    <property type="match status" value="1"/>
</dbReference>
<dbReference type="InterPro" id="IPR036950">
    <property type="entry name" value="PBP_transglycosylase"/>
</dbReference>
<protein>
    <recommendedName>
        <fullName evidence="21">Penicillin-insensitive transglycosylase</fullName>
    </recommendedName>
</protein>
<evidence type="ECO:0000256" key="16">
    <source>
        <dbReference type="SAM" id="Phobius"/>
    </source>
</evidence>
<evidence type="ECO:0000256" key="15">
    <source>
        <dbReference type="SAM" id="MobiDB-lite"/>
    </source>
</evidence>
<dbReference type="SUPFAM" id="SSF53955">
    <property type="entry name" value="Lysozyme-like"/>
    <property type="match status" value="1"/>
</dbReference>
<comment type="caution">
    <text evidence="19">The sequence shown here is derived from an EMBL/GenBank/DDBJ whole genome shotgun (WGS) entry which is preliminary data.</text>
</comment>
<evidence type="ECO:0000313" key="20">
    <source>
        <dbReference type="Proteomes" id="UP000597444"/>
    </source>
</evidence>
<keyword evidence="12" id="KW-0961">Cell wall biogenesis/degradation</keyword>
<keyword evidence="7" id="KW-0378">Hydrolase</keyword>
<feature type="region of interest" description="Disordered" evidence="15">
    <location>
        <begin position="287"/>
        <end position="355"/>
    </location>
</feature>
<accession>A0A8J3IM58</accession>
<evidence type="ECO:0000256" key="14">
    <source>
        <dbReference type="ARBA" id="ARBA00049902"/>
    </source>
</evidence>
<keyword evidence="4" id="KW-0645">Protease</keyword>
<evidence type="ECO:0000256" key="3">
    <source>
        <dbReference type="ARBA" id="ARBA00022645"/>
    </source>
</evidence>
<evidence type="ECO:0000256" key="9">
    <source>
        <dbReference type="ARBA" id="ARBA00022984"/>
    </source>
</evidence>
<dbReference type="GO" id="GO:0009002">
    <property type="term" value="F:serine-type D-Ala-D-Ala carboxypeptidase activity"/>
    <property type="evidence" value="ECO:0007669"/>
    <property type="project" value="UniProtKB-EC"/>
</dbReference>
<keyword evidence="11" id="KW-0511">Multifunctional enzyme</keyword>
<dbReference type="InterPro" id="IPR050396">
    <property type="entry name" value="Glycosyltr_51/Transpeptidase"/>
</dbReference>
<evidence type="ECO:0000256" key="7">
    <source>
        <dbReference type="ARBA" id="ARBA00022801"/>
    </source>
</evidence>
<feature type="compositionally biased region" description="Polar residues" evidence="15">
    <location>
        <begin position="59"/>
        <end position="71"/>
    </location>
</feature>
<feature type="compositionally biased region" description="Pro residues" evidence="15">
    <location>
        <begin position="112"/>
        <end position="130"/>
    </location>
</feature>
<keyword evidence="2" id="KW-1003">Cell membrane</keyword>
<dbReference type="SUPFAM" id="SSF56601">
    <property type="entry name" value="beta-lactamase/transpeptidase-like"/>
    <property type="match status" value="1"/>
</dbReference>
<evidence type="ECO:0000259" key="17">
    <source>
        <dbReference type="Pfam" id="PF00905"/>
    </source>
</evidence>
<dbReference type="GO" id="GO:0006508">
    <property type="term" value="P:proteolysis"/>
    <property type="evidence" value="ECO:0007669"/>
    <property type="project" value="UniProtKB-KW"/>
</dbReference>
<keyword evidence="9" id="KW-0573">Peptidoglycan synthesis</keyword>
<dbReference type="Proteomes" id="UP000597444">
    <property type="component" value="Unassembled WGS sequence"/>
</dbReference>
<dbReference type="GO" id="GO:0008360">
    <property type="term" value="P:regulation of cell shape"/>
    <property type="evidence" value="ECO:0007669"/>
    <property type="project" value="UniProtKB-KW"/>
</dbReference>
<keyword evidence="5" id="KW-0328">Glycosyltransferase</keyword>
<feature type="region of interest" description="Disordered" evidence="15">
    <location>
        <begin position="1"/>
        <end position="264"/>
    </location>
</feature>
<dbReference type="EMBL" id="BNJK01000001">
    <property type="protein sequence ID" value="GHO93165.1"/>
    <property type="molecule type" value="Genomic_DNA"/>
</dbReference>
<sequence>MSIEDKKNNESLEEDTAKHQAVSGGARKDKKQRQPSSSNNNERTPEPKTNETSREQHPPEQTNKPSVTTPEASKETPATPDEAPVRKNIEKADQPEVFTETKSADAKTPEAKAPPIPQPSVPKTPPPAIPKRPQAKKNQGAAIVPRRPQARKAATPPITPPPPQQEEQPAFLPADKKAEQPDEAKKHVADMPTTAIPASKQGEHQSKAESAQPDLAQKEPEEKKDGPVPSKQKTQAKDITEQPTTAMFEQKAIEEPAAPVKQEKHIADMSTAAISKKEVQEQLAAAKAKKELEAKAGRVTPKPAATKKDIAEQSTVAMPEQKVGKQNDTKPPATPPVEPAKQNGEKLSEPAKPEKHVADMSTAAISKKEVQEQLAAARAQKEAAKLPPPEPESTNGTHKKAVAVLTRPPAPPAGVAVTTTRPDAISQHRMRVNRMLIRKKRHERTKDVAPRLVTVAAVILIVFTTLFSASAGAAYGYYQAQLPLLDGIAGHSLFQTTHIYDRNGKLIYELYDQQLDRGRRTYVNYKDISPLLVDATVAIEDRTFWTNDGVDPVGIARASFAIAQSGDVQGGGSTVTQQLIKKQLFDNQPRTFQLKMEEALLAAGLTQQYPKWKIMEMYLNTVYYGNINYGAEAAAQDYFGLMPKCDKNRCVPAVAQLDLAQAAMLAGLPQSPTYYAPTTNKPVALVRQKAVLQAMVDTGKITQAQANKAADEMAKYKFISHFAERRASRQAPHFVNYVIDQLTNLLGAQTLVSGGFNVYTTLDLDLEKKVEQIVYSKLYQQQNDNYLGFYGILSRDKNVNNGAVMVMNPATGEILAMDGSANYNANNPKMNGQVNAALSVRQPGSSMKPIVYATAFEMGWSPGMIIPDHQTTYPYPDPAPPKYYTPHNYDNKFHTDYPMTARTAISNSFNIPALDTAMFTGIPNILNMAGRLGVPEIGNLPPNQVGVSIALGAKEASLLHMTNAYSTFANQGMRVSPTSILEITDNQGRPLYKYDTSHPKGTQAIGSDVAFMVSSMLSDKAARYHEFGPGNPLELDRPAAAKTGTTDNFADNWTIGYTPHLAVGVWVGNSNNEQMYDVTGITGAGPIWHDVMDYANQRYKLPPDDFVKPKNVHAGTVSATTGLVPRPGETTVTDWYIDGTLPTIQGSNYSIPVSCKGKKCNNKNNDNGGNNNNNDNNN</sequence>
<dbReference type="PANTHER" id="PTHR32282">
    <property type="entry name" value="BINDING PROTEIN TRANSPEPTIDASE, PUTATIVE-RELATED"/>
    <property type="match status" value="1"/>
</dbReference>
<feature type="domain" description="Penicillin-binding protein transpeptidase" evidence="17">
    <location>
        <begin position="802"/>
        <end position="1092"/>
    </location>
</feature>
<dbReference type="InterPro" id="IPR001460">
    <property type="entry name" value="PCN-bd_Tpept"/>
</dbReference>
<dbReference type="InterPro" id="IPR012338">
    <property type="entry name" value="Beta-lactam/transpept-like"/>
</dbReference>
<keyword evidence="20" id="KW-1185">Reference proteome</keyword>
<evidence type="ECO:0000256" key="6">
    <source>
        <dbReference type="ARBA" id="ARBA00022679"/>
    </source>
</evidence>
<dbReference type="AlphaFoldDB" id="A0A8J3IM58"/>
<dbReference type="GO" id="GO:0009252">
    <property type="term" value="P:peptidoglycan biosynthetic process"/>
    <property type="evidence" value="ECO:0007669"/>
    <property type="project" value="UniProtKB-KW"/>
</dbReference>
<dbReference type="InterPro" id="IPR023346">
    <property type="entry name" value="Lysozyme-like_dom_sf"/>
</dbReference>
<organism evidence="19 20">
    <name type="scientific">Reticulibacter mediterranei</name>
    <dbReference type="NCBI Taxonomy" id="2778369"/>
    <lineage>
        <taxon>Bacteria</taxon>
        <taxon>Bacillati</taxon>
        <taxon>Chloroflexota</taxon>
        <taxon>Ktedonobacteria</taxon>
        <taxon>Ktedonobacterales</taxon>
        <taxon>Reticulibacteraceae</taxon>
        <taxon>Reticulibacter</taxon>
    </lineage>
</organism>
<comment type="catalytic activity">
    <reaction evidence="14">
        <text>[GlcNAc-(1-&gt;4)-Mur2Ac(oyl-L-Ala-gamma-D-Glu-L-Lys-D-Ala-D-Ala)](n)-di-trans,octa-cis-undecaprenyl diphosphate + beta-D-GlcNAc-(1-&gt;4)-Mur2Ac(oyl-L-Ala-gamma-D-Glu-L-Lys-D-Ala-D-Ala)-di-trans,octa-cis-undecaprenyl diphosphate = [GlcNAc-(1-&gt;4)-Mur2Ac(oyl-L-Ala-gamma-D-Glu-L-Lys-D-Ala-D-Ala)](n+1)-di-trans,octa-cis-undecaprenyl diphosphate + di-trans,octa-cis-undecaprenyl diphosphate + H(+)</text>
        <dbReference type="Rhea" id="RHEA:23708"/>
        <dbReference type="Rhea" id="RHEA-COMP:9602"/>
        <dbReference type="Rhea" id="RHEA-COMP:9603"/>
        <dbReference type="ChEBI" id="CHEBI:15378"/>
        <dbReference type="ChEBI" id="CHEBI:58405"/>
        <dbReference type="ChEBI" id="CHEBI:60033"/>
        <dbReference type="ChEBI" id="CHEBI:78435"/>
        <dbReference type="EC" id="2.4.99.28"/>
    </reaction>
</comment>
<dbReference type="GO" id="GO:0030288">
    <property type="term" value="C:outer membrane-bounded periplasmic space"/>
    <property type="evidence" value="ECO:0007669"/>
    <property type="project" value="TreeGrafter"/>
</dbReference>
<evidence type="ECO:0000256" key="2">
    <source>
        <dbReference type="ARBA" id="ARBA00022475"/>
    </source>
</evidence>
<keyword evidence="6" id="KW-0808">Transferase</keyword>
<proteinExistence type="predicted"/>